<dbReference type="Pfam" id="PF13302">
    <property type="entry name" value="Acetyltransf_3"/>
    <property type="match status" value="1"/>
</dbReference>
<dbReference type="EMBL" id="CP060201">
    <property type="protein sequence ID" value="QNH80568.1"/>
    <property type="molecule type" value="Genomic_DNA"/>
</dbReference>
<gene>
    <name evidence="2" type="ORF">GGI48_02485</name>
</gene>
<organism evidence="2 3">
    <name type="scientific">Pseudomonas protegens</name>
    <dbReference type="NCBI Taxonomy" id="380021"/>
    <lineage>
        <taxon>Bacteria</taxon>
        <taxon>Pseudomonadati</taxon>
        <taxon>Pseudomonadota</taxon>
        <taxon>Gammaproteobacteria</taxon>
        <taxon>Pseudomonadales</taxon>
        <taxon>Pseudomonadaceae</taxon>
        <taxon>Pseudomonas</taxon>
    </lineage>
</organism>
<evidence type="ECO:0000259" key="1">
    <source>
        <dbReference type="Pfam" id="PF13302"/>
    </source>
</evidence>
<evidence type="ECO:0000313" key="3">
    <source>
        <dbReference type="Proteomes" id="UP000515277"/>
    </source>
</evidence>
<dbReference type="AlphaFoldDB" id="A0A7G8YVE3"/>
<reference evidence="3" key="1">
    <citation type="journal article" date="2020" name="Microbiol. Resour. Announc.">
        <title>Complete genome sequences of four natural Pseudomonas isolates that catabolize a wide range of aromatic compounds relevant to lignin valorization.</title>
        <authorList>
            <person name="Hatmaker E.A."/>
            <person name="Presley G."/>
            <person name="Cannon O."/>
            <person name="Guss A.M."/>
            <person name="Elkins J.G."/>
        </authorList>
    </citation>
    <scope>NUCLEOTIDE SEQUENCE [LARGE SCALE GENOMIC DNA]</scope>
    <source>
        <strain evidence="3">H1F5C</strain>
    </source>
</reference>
<dbReference type="InterPro" id="IPR016181">
    <property type="entry name" value="Acyl_CoA_acyltransferase"/>
</dbReference>
<proteinExistence type="predicted"/>
<name>A0A7G8YVE3_9PSED</name>
<accession>A0A7G8YVE3</accession>
<dbReference type="SUPFAM" id="SSF55729">
    <property type="entry name" value="Acyl-CoA N-acyltransferases (Nat)"/>
    <property type="match status" value="1"/>
</dbReference>
<feature type="domain" description="N-acetyltransferase" evidence="1">
    <location>
        <begin position="8"/>
        <end position="142"/>
    </location>
</feature>
<dbReference type="InterPro" id="IPR000182">
    <property type="entry name" value="GNAT_dom"/>
</dbReference>
<protein>
    <submittedName>
        <fullName evidence="2">GNAT family N-acetyltransferase</fullName>
    </submittedName>
</protein>
<evidence type="ECO:0000313" key="2">
    <source>
        <dbReference type="EMBL" id="QNH80568.1"/>
    </source>
</evidence>
<dbReference type="Gene3D" id="3.40.630.30">
    <property type="match status" value="1"/>
</dbReference>
<sequence>MKVELKSIRLRLVEELDAGFILSLRLDQRYNRFLSEVTADLEAQKSWIRKYKEDELAGLQYYFIIERLDGVPCGTVRIYDLRPDSFCWGSWILNENKTRHAAIESTLLVYDLGFSHLGFDKSHFDVMKANAGVVAFHKRMGAVVVKEDEQNYYFEITKASVERSRIAMCDKIGGC</sequence>
<dbReference type="Proteomes" id="UP000515277">
    <property type="component" value="Chromosome"/>
</dbReference>
<dbReference type="GO" id="GO:0016747">
    <property type="term" value="F:acyltransferase activity, transferring groups other than amino-acyl groups"/>
    <property type="evidence" value="ECO:0007669"/>
    <property type="project" value="InterPro"/>
</dbReference>
<keyword evidence="2" id="KW-0808">Transferase</keyword>